<dbReference type="Gene3D" id="3.30.497.10">
    <property type="entry name" value="Antithrombin, subunit I, domain 2"/>
    <property type="match status" value="1"/>
</dbReference>
<dbReference type="PANTHER" id="PTHR11461:SF165">
    <property type="entry name" value="ALPHA-1-ANTITRYPSIN"/>
    <property type="match status" value="1"/>
</dbReference>
<dbReference type="Proteomes" id="UP000472272">
    <property type="component" value="Chromosome 1"/>
</dbReference>
<keyword evidence="5" id="KW-0325">Glycoprotein</keyword>
<dbReference type="InterPro" id="IPR042178">
    <property type="entry name" value="Serpin_sf_1"/>
</dbReference>
<evidence type="ECO:0000256" key="6">
    <source>
        <dbReference type="RuleBase" id="RU000411"/>
    </source>
</evidence>
<proteinExistence type="inferred from homology"/>
<keyword evidence="3 7" id="KW-0732">Signal</keyword>
<keyword evidence="4" id="KW-0722">Serine protease inhibitor</keyword>
<sequence>IAMKLAIHFSLLLIVLQAHNGHGDKDPLQEKLASSIADFAFKFSRQVASLQGGKNIFFSPLSISMAFSMIGMGAKSNTQNQIYEGLGLTSIDTSKVHKEFEQLIQMLNSPGAKMDIGNAMWIKQSHQILPKFSEDVKSLYKTESFNFEQSSEAAEQINDYVAKKTHGKITKAVEGLDPKTIMVLVNYIYFKDDWKYPFNPKLTHKNFFFIDERQTVKVDMMKNTEHYRYFHDEALSCWVVELPHKGGAAAWFILPDEGKLKEVEDAMGEETLSKWRRSLKRGKEIDLFLPKFSMSASYNLNNVLSRLGITDVFSGNADLSGITGSSDLTITKATHEAVLDIHEEGSEAAAVTTAQIGFKSLGPPSVPIELIFDKPFFLTILAPNDGPMLFFGKVVNPARK</sequence>
<dbReference type="PANTHER" id="PTHR11461">
    <property type="entry name" value="SERINE PROTEASE INHIBITOR, SERPIN"/>
    <property type="match status" value="1"/>
</dbReference>
<dbReference type="InterPro" id="IPR000215">
    <property type="entry name" value="Serpin_fam"/>
</dbReference>
<comment type="similarity">
    <text evidence="1 6">Belongs to the serpin family.</text>
</comment>
<dbReference type="SUPFAM" id="SSF56574">
    <property type="entry name" value="Serpins"/>
    <property type="match status" value="1"/>
</dbReference>
<dbReference type="AlphaFoldDB" id="A0A670HY16"/>
<accession>A0A670HY16</accession>
<reference evidence="9" key="3">
    <citation type="submission" date="2025-09" db="UniProtKB">
        <authorList>
            <consortium name="Ensembl"/>
        </authorList>
    </citation>
    <scope>IDENTIFICATION</scope>
</reference>
<protein>
    <submittedName>
        <fullName evidence="9">Serine protease inhibitor 2.1-like</fullName>
    </submittedName>
</protein>
<dbReference type="InterPro" id="IPR023795">
    <property type="entry name" value="Serpin_CS"/>
</dbReference>
<evidence type="ECO:0000256" key="5">
    <source>
        <dbReference type="ARBA" id="ARBA00023180"/>
    </source>
</evidence>
<dbReference type="Gene3D" id="2.10.310.10">
    <property type="entry name" value="Serpins superfamily"/>
    <property type="match status" value="1"/>
</dbReference>
<dbReference type="InterPro" id="IPR036186">
    <property type="entry name" value="Serpin_sf"/>
</dbReference>
<dbReference type="FunFam" id="3.30.497.10:FF:000001">
    <property type="entry name" value="Serine protease inhibitor"/>
    <property type="match status" value="1"/>
</dbReference>
<dbReference type="GO" id="GO:0005615">
    <property type="term" value="C:extracellular space"/>
    <property type="evidence" value="ECO:0007669"/>
    <property type="project" value="InterPro"/>
</dbReference>
<dbReference type="GO" id="GO:0004867">
    <property type="term" value="F:serine-type endopeptidase inhibitor activity"/>
    <property type="evidence" value="ECO:0007669"/>
    <property type="project" value="UniProtKB-KW"/>
</dbReference>
<feature type="signal peptide" evidence="7">
    <location>
        <begin position="1"/>
        <end position="23"/>
    </location>
</feature>
<dbReference type="Gene3D" id="2.30.39.10">
    <property type="entry name" value="Alpha-1-antitrypsin, domain 1"/>
    <property type="match status" value="1"/>
</dbReference>
<dbReference type="Ensembl" id="ENSPMRT00000004895.1">
    <property type="protein sequence ID" value="ENSPMRP00000004588.1"/>
    <property type="gene ID" value="ENSPMRG00000003110.1"/>
</dbReference>
<gene>
    <name evidence="9" type="primary">LOC114585593</name>
</gene>
<evidence type="ECO:0000256" key="7">
    <source>
        <dbReference type="SAM" id="SignalP"/>
    </source>
</evidence>
<keyword evidence="2" id="KW-0646">Protease inhibitor</keyword>
<evidence type="ECO:0000313" key="10">
    <source>
        <dbReference type="Proteomes" id="UP000472272"/>
    </source>
</evidence>
<dbReference type="OMA" id="RHIDELY"/>
<dbReference type="InterPro" id="IPR042185">
    <property type="entry name" value="Serpin_sf_2"/>
</dbReference>
<evidence type="ECO:0000256" key="2">
    <source>
        <dbReference type="ARBA" id="ARBA00022690"/>
    </source>
</evidence>
<evidence type="ECO:0000313" key="9">
    <source>
        <dbReference type="Ensembl" id="ENSPMRP00000004588.1"/>
    </source>
</evidence>
<evidence type="ECO:0000256" key="4">
    <source>
        <dbReference type="ARBA" id="ARBA00022900"/>
    </source>
</evidence>
<dbReference type="InterPro" id="IPR023796">
    <property type="entry name" value="Serpin_dom"/>
</dbReference>
<dbReference type="Pfam" id="PF00079">
    <property type="entry name" value="Serpin"/>
    <property type="match status" value="1"/>
</dbReference>
<keyword evidence="10" id="KW-1185">Reference proteome</keyword>
<evidence type="ECO:0000256" key="1">
    <source>
        <dbReference type="ARBA" id="ARBA00009500"/>
    </source>
</evidence>
<feature type="chain" id="PRO_5025374933" evidence="7">
    <location>
        <begin position="24"/>
        <end position="400"/>
    </location>
</feature>
<dbReference type="PROSITE" id="PS00284">
    <property type="entry name" value="SERPIN"/>
    <property type="match status" value="1"/>
</dbReference>
<evidence type="ECO:0000259" key="8">
    <source>
        <dbReference type="SMART" id="SM00093"/>
    </source>
</evidence>
<feature type="domain" description="Serpin" evidence="8">
    <location>
        <begin position="41"/>
        <end position="397"/>
    </location>
</feature>
<dbReference type="FunFam" id="2.30.39.10:FF:000003">
    <property type="entry name" value="alpha-1-antitrypsin isoform X1"/>
    <property type="match status" value="1"/>
</dbReference>
<name>A0A670HY16_PODMU</name>
<dbReference type="SMART" id="SM00093">
    <property type="entry name" value="SERPIN"/>
    <property type="match status" value="1"/>
</dbReference>
<evidence type="ECO:0000256" key="3">
    <source>
        <dbReference type="ARBA" id="ARBA00022729"/>
    </source>
</evidence>
<reference evidence="9 10" key="1">
    <citation type="journal article" date="2019" name="Proc. Natl. Acad. Sci. U.S.A.">
        <title>Regulatory changes in pterin and carotenoid genes underlie balanced color polymorphisms in the wall lizard.</title>
        <authorList>
            <person name="Andrade P."/>
            <person name="Pinho C."/>
            <person name="Perez I de Lanuza G."/>
            <person name="Afonso S."/>
            <person name="Brejcha J."/>
            <person name="Rubin C.J."/>
            <person name="Wallerman O."/>
            <person name="Pereira P."/>
            <person name="Sabatino S.J."/>
            <person name="Bellati A."/>
            <person name="Pellitteri-Rosa D."/>
            <person name="Bosakova Z."/>
            <person name="Bunikis I."/>
            <person name="Carretero M.A."/>
            <person name="Feiner N."/>
            <person name="Marsik P."/>
            <person name="Pauperio F."/>
            <person name="Salvi D."/>
            <person name="Soler L."/>
            <person name="While G.M."/>
            <person name="Uller T."/>
            <person name="Font E."/>
            <person name="Andersson L."/>
            <person name="Carneiro M."/>
        </authorList>
    </citation>
    <scope>NUCLEOTIDE SEQUENCE</scope>
</reference>
<dbReference type="GeneTree" id="ENSGT00940000164389"/>
<organism evidence="9 10">
    <name type="scientific">Podarcis muralis</name>
    <name type="common">Wall lizard</name>
    <name type="synonym">Lacerta muralis</name>
    <dbReference type="NCBI Taxonomy" id="64176"/>
    <lineage>
        <taxon>Eukaryota</taxon>
        <taxon>Metazoa</taxon>
        <taxon>Chordata</taxon>
        <taxon>Craniata</taxon>
        <taxon>Vertebrata</taxon>
        <taxon>Euteleostomi</taxon>
        <taxon>Lepidosauria</taxon>
        <taxon>Squamata</taxon>
        <taxon>Bifurcata</taxon>
        <taxon>Unidentata</taxon>
        <taxon>Episquamata</taxon>
        <taxon>Laterata</taxon>
        <taxon>Lacertibaenia</taxon>
        <taxon>Lacertidae</taxon>
        <taxon>Podarcis</taxon>
    </lineage>
</organism>
<reference evidence="9" key="2">
    <citation type="submission" date="2025-08" db="UniProtKB">
        <authorList>
            <consortium name="Ensembl"/>
        </authorList>
    </citation>
    <scope>IDENTIFICATION</scope>
</reference>